<dbReference type="InterPro" id="IPR027417">
    <property type="entry name" value="P-loop_NTPase"/>
</dbReference>
<dbReference type="InterPro" id="IPR003439">
    <property type="entry name" value="ABC_transporter-like_ATP-bd"/>
</dbReference>
<dbReference type="Pfam" id="PF00005">
    <property type="entry name" value="ABC_tran"/>
    <property type="match status" value="1"/>
</dbReference>
<dbReference type="EMBL" id="JACHWY010000002">
    <property type="protein sequence ID" value="MBB3048041.1"/>
    <property type="molecule type" value="Genomic_DNA"/>
</dbReference>
<feature type="domain" description="ABC transporter" evidence="6">
    <location>
        <begin position="4"/>
        <end position="239"/>
    </location>
</feature>
<evidence type="ECO:0000256" key="2">
    <source>
        <dbReference type="ARBA" id="ARBA00022741"/>
    </source>
</evidence>
<dbReference type="RefSeq" id="WP_183410809.1">
    <property type="nucleotide sequence ID" value="NZ_JACHWY010000002.1"/>
</dbReference>
<dbReference type="GO" id="GO:0005524">
    <property type="term" value="F:ATP binding"/>
    <property type="evidence" value="ECO:0007669"/>
    <property type="project" value="UniProtKB-KW"/>
</dbReference>
<evidence type="ECO:0000256" key="3">
    <source>
        <dbReference type="ARBA" id="ARBA00022840"/>
    </source>
</evidence>
<evidence type="ECO:0000256" key="1">
    <source>
        <dbReference type="ARBA" id="ARBA00022448"/>
    </source>
</evidence>
<dbReference type="PROSITE" id="PS00211">
    <property type="entry name" value="ABC_TRANSPORTER_1"/>
    <property type="match status" value="1"/>
</dbReference>
<keyword evidence="4" id="KW-1278">Translocase</keyword>
<dbReference type="InterPro" id="IPR003593">
    <property type="entry name" value="AAA+_ATPase"/>
</dbReference>
<dbReference type="AlphaFoldDB" id="A0A7W4W5V7"/>
<sequence>MSTLAARQLVIDIPEREDGTPLDFTIQPGEIWAILGPNGAGKTTLLHTLAGLKAPRKGEVALNDQSLNQLRRKQIAREIAVVFQERQDGFPATVLETVLIGRHPYMAPWDVETAEDLELARAALERTQLSALEDRLVSTLSGGERQRLALATALCQQPAIWLADEPGNHLDLRHQVEAMKLFANEADVGRAVLLCLHDLNLAARWCTHILLLYPDGRACWGAADKMLERSALEKLYRQQLTETQVDGRRYFVPATDRIDD</sequence>
<dbReference type="InterPro" id="IPR017871">
    <property type="entry name" value="ABC_transporter-like_CS"/>
</dbReference>
<dbReference type="Gene3D" id="3.40.50.300">
    <property type="entry name" value="P-loop containing nucleotide triphosphate hydrolases"/>
    <property type="match status" value="1"/>
</dbReference>
<dbReference type="GO" id="GO:0016887">
    <property type="term" value="F:ATP hydrolysis activity"/>
    <property type="evidence" value="ECO:0007669"/>
    <property type="project" value="InterPro"/>
</dbReference>
<dbReference type="PANTHER" id="PTHR42794">
    <property type="entry name" value="HEMIN IMPORT ATP-BINDING PROTEIN HMUV"/>
    <property type="match status" value="1"/>
</dbReference>
<name>A0A7W4W5V7_9GAMM</name>
<evidence type="ECO:0000256" key="5">
    <source>
        <dbReference type="ARBA" id="ARBA00037066"/>
    </source>
</evidence>
<gene>
    <name evidence="7" type="ORF">FHR99_002307</name>
</gene>
<accession>A0A7W4W5V7</accession>
<dbReference type="CDD" id="cd03214">
    <property type="entry name" value="ABC_Iron-Siderophores_B12_Hemin"/>
    <property type="match status" value="1"/>
</dbReference>
<evidence type="ECO:0000256" key="4">
    <source>
        <dbReference type="ARBA" id="ARBA00022967"/>
    </source>
</evidence>
<reference evidence="7 8" key="1">
    <citation type="submission" date="2020-08" db="EMBL/GenBank/DDBJ databases">
        <title>Genomic Encyclopedia of Type Strains, Phase III (KMG-III): the genomes of soil and plant-associated and newly described type strains.</title>
        <authorList>
            <person name="Whitman W."/>
        </authorList>
    </citation>
    <scope>NUCLEOTIDE SEQUENCE [LARGE SCALE GENOMIC DNA]</scope>
    <source>
        <strain evidence="7 8">CECT 8654</strain>
    </source>
</reference>
<keyword evidence="8" id="KW-1185">Reference proteome</keyword>
<keyword evidence="1" id="KW-0813">Transport</keyword>
<comment type="function">
    <text evidence="5">Part of the ABC transporter complex HmuTUV involved in hemin import. Responsible for energy coupling to the transport system.</text>
</comment>
<evidence type="ECO:0000259" key="6">
    <source>
        <dbReference type="PROSITE" id="PS50893"/>
    </source>
</evidence>
<dbReference type="PANTHER" id="PTHR42794:SF1">
    <property type="entry name" value="HEMIN IMPORT ATP-BINDING PROTEIN HMUV"/>
    <property type="match status" value="1"/>
</dbReference>
<protein>
    <submittedName>
        <fullName evidence="7">Iron complex transport system ATP-binding protein</fullName>
    </submittedName>
</protein>
<dbReference type="SUPFAM" id="SSF52540">
    <property type="entry name" value="P-loop containing nucleoside triphosphate hydrolases"/>
    <property type="match status" value="1"/>
</dbReference>
<evidence type="ECO:0000313" key="7">
    <source>
        <dbReference type="EMBL" id="MBB3048041.1"/>
    </source>
</evidence>
<keyword evidence="3 7" id="KW-0067">ATP-binding</keyword>
<dbReference type="SMART" id="SM00382">
    <property type="entry name" value="AAA"/>
    <property type="match status" value="1"/>
</dbReference>
<organism evidence="7 8">
    <name type="scientific">Litorivivens lipolytica</name>
    <dbReference type="NCBI Taxonomy" id="1524264"/>
    <lineage>
        <taxon>Bacteria</taxon>
        <taxon>Pseudomonadati</taxon>
        <taxon>Pseudomonadota</taxon>
        <taxon>Gammaproteobacteria</taxon>
        <taxon>Litorivivens</taxon>
    </lineage>
</organism>
<evidence type="ECO:0000313" key="8">
    <source>
        <dbReference type="Proteomes" id="UP000537130"/>
    </source>
</evidence>
<keyword evidence="2" id="KW-0547">Nucleotide-binding</keyword>
<proteinExistence type="predicted"/>
<dbReference type="PROSITE" id="PS50893">
    <property type="entry name" value="ABC_TRANSPORTER_2"/>
    <property type="match status" value="1"/>
</dbReference>
<comment type="caution">
    <text evidence="7">The sequence shown here is derived from an EMBL/GenBank/DDBJ whole genome shotgun (WGS) entry which is preliminary data.</text>
</comment>
<dbReference type="Proteomes" id="UP000537130">
    <property type="component" value="Unassembled WGS sequence"/>
</dbReference>